<sequence length="316" mass="34523">MAEVHLPLSITYETEGVTPVADVITALQATDALVKDASSLLPSLIEGLQVEKCSLNVRSLTQESPLREIFFISLFLAFQDDLEREVSSVLEDLFNITVSDDYDTLVTVALLAIAFYGVGLAIDTVKKTFADSLPREKFEELVQVLAAETGKPAADIRSIIHARFGKPAAAKRLVRSAKGVFLPSQRDKNAPMMVDRDRISSEVIREIPYPGDSDQEADFDRYTPHEAVPLELHAQDRDRSATGWAAVAPSISESRLKVRVIDPVKPSALWGHDKVVADVVVVSKLTANGYTPTEIQITDIVSLGGDGSDQSHPRTE</sequence>
<dbReference type="Proteomes" id="UP001220964">
    <property type="component" value="Unassembled WGS sequence"/>
</dbReference>
<protein>
    <submittedName>
        <fullName evidence="1">Uncharacterized protein</fullName>
    </submittedName>
</protein>
<proteinExistence type="predicted"/>
<organism evidence="1 2">
    <name type="scientific">Psychromarinibacter sediminicola</name>
    <dbReference type="NCBI Taxonomy" id="3033385"/>
    <lineage>
        <taxon>Bacteria</taxon>
        <taxon>Pseudomonadati</taxon>
        <taxon>Pseudomonadota</taxon>
        <taxon>Alphaproteobacteria</taxon>
        <taxon>Rhodobacterales</taxon>
        <taxon>Paracoccaceae</taxon>
        <taxon>Psychromarinibacter</taxon>
    </lineage>
</organism>
<name>A0AAE3TAH2_9RHOB</name>
<dbReference type="EMBL" id="JARGYC010000124">
    <property type="protein sequence ID" value="MDF0603725.1"/>
    <property type="molecule type" value="Genomic_DNA"/>
</dbReference>
<comment type="caution">
    <text evidence="1">The sequence shown here is derived from an EMBL/GenBank/DDBJ whole genome shotgun (WGS) entry which is preliminary data.</text>
</comment>
<evidence type="ECO:0000313" key="2">
    <source>
        <dbReference type="Proteomes" id="UP001220964"/>
    </source>
</evidence>
<dbReference type="AlphaFoldDB" id="A0AAE3TAH2"/>
<evidence type="ECO:0000313" key="1">
    <source>
        <dbReference type="EMBL" id="MDF0603725.1"/>
    </source>
</evidence>
<dbReference type="RefSeq" id="WP_275569839.1">
    <property type="nucleotide sequence ID" value="NZ_JARGYC010000124.1"/>
</dbReference>
<keyword evidence="2" id="KW-1185">Reference proteome</keyword>
<gene>
    <name evidence="1" type="ORF">P1J78_23670</name>
</gene>
<accession>A0AAE3TAH2</accession>
<reference evidence="1" key="1">
    <citation type="submission" date="2023-03" db="EMBL/GenBank/DDBJ databases">
        <title>Multiphase analysis and comparison of six strains from genera Psychromarinibacter, Lutimaribacter, and Maritimibacter, including a novel species: Psychromarinibacter sediminicola sp. nov.</title>
        <authorList>
            <person name="Wang Y.-H."/>
            <person name="Ye M.-Q."/>
            <person name="Du Z.-J."/>
        </authorList>
    </citation>
    <scope>NUCLEOTIDE SEQUENCE</scope>
    <source>
        <strain evidence="1">C21-152</strain>
    </source>
</reference>